<reference evidence="2 3" key="1">
    <citation type="submission" date="2018-06" db="EMBL/GenBank/DDBJ databases">
        <title>Comparative genomics reveals the genomic features of Rhizophagus irregularis, R. cerebriforme, R. diaphanum and Gigaspora rosea, and their symbiotic lifestyle signature.</title>
        <authorList>
            <person name="Morin E."/>
            <person name="San Clemente H."/>
            <person name="Chen E.C.H."/>
            <person name="De La Providencia I."/>
            <person name="Hainaut M."/>
            <person name="Kuo A."/>
            <person name="Kohler A."/>
            <person name="Murat C."/>
            <person name="Tang N."/>
            <person name="Roy S."/>
            <person name="Loubradou J."/>
            <person name="Henrissat B."/>
            <person name="Grigoriev I.V."/>
            <person name="Corradi N."/>
            <person name="Roux C."/>
            <person name="Martin F.M."/>
        </authorList>
    </citation>
    <scope>NUCLEOTIDE SEQUENCE [LARGE SCALE GENOMIC DNA]</scope>
    <source>
        <strain evidence="2 3">DAOM 227022</strain>
    </source>
</reference>
<comment type="similarity">
    <text evidence="1">Belongs to the sel-1 family.</text>
</comment>
<sequence length="335" mass="38707">MTSSSQNIFCYSSLIGYFYQHGIGCEVNEAKAFEIFSNAIKYIQKTESNKFSFDQNNKTTTDDIEKLNEIVLQYFYSLFIYKNIILNKYGIYKLHIRNAEKGDPTSQYYIGSCYYYGIKIKCDHNKAIEWYLKSSEGGNIKSMYMLGHCYSVGSGVIKDVKKAFEFYLKSAEGGHKYASSRLGYFYCFGIGIVKDKSKAFEFYLRAAEKGCASSQFDVANFYYDGIYVPKDEEKGFYWCRKAAIYGSLYAQHKLAEHYLNNPINKNENKAFKWYLKLANKNDSVAIYLIAKCYRDGIGTDKSLVEAEKWIQKYITSYGSEKPQLKLNDFLNGSDY</sequence>
<dbReference type="SUPFAM" id="SSF81901">
    <property type="entry name" value="HCP-like"/>
    <property type="match status" value="2"/>
</dbReference>
<dbReference type="AlphaFoldDB" id="A0A397SAG3"/>
<dbReference type="InterPro" id="IPR006597">
    <property type="entry name" value="Sel1-like"/>
</dbReference>
<protein>
    <recommendedName>
        <fullName evidence="4">HCP-like protein</fullName>
    </recommendedName>
</protein>
<name>A0A397SAG3_9GLOM</name>
<keyword evidence="3" id="KW-1185">Reference proteome</keyword>
<dbReference type="EMBL" id="QKYT01000736">
    <property type="protein sequence ID" value="RIA81849.1"/>
    <property type="molecule type" value="Genomic_DNA"/>
</dbReference>
<dbReference type="Proteomes" id="UP000265703">
    <property type="component" value="Unassembled WGS sequence"/>
</dbReference>
<gene>
    <name evidence="2" type="ORF">C1645_700528</name>
</gene>
<dbReference type="PANTHER" id="PTHR11102">
    <property type="entry name" value="SEL-1-LIKE PROTEIN"/>
    <property type="match status" value="1"/>
</dbReference>
<dbReference type="InterPro" id="IPR011990">
    <property type="entry name" value="TPR-like_helical_dom_sf"/>
</dbReference>
<dbReference type="SMART" id="SM00671">
    <property type="entry name" value="SEL1"/>
    <property type="match status" value="7"/>
</dbReference>
<organism evidence="2 3">
    <name type="scientific">Glomus cerebriforme</name>
    <dbReference type="NCBI Taxonomy" id="658196"/>
    <lineage>
        <taxon>Eukaryota</taxon>
        <taxon>Fungi</taxon>
        <taxon>Fungi incertae sedis</taxon>
        <taxon>Mucoromycota</taxon>
        <taxon>Glomeromycotina</taxon>
        <taxon>Glomeromycetes</taxon>
        <taxon>Glomerales</taxon>
        <taxon>Glomeraceae</taxon>
        <taxon>Glomus</taxon>
    </lineage>
</organism>
<evidence type="ECO:0008006" key="4">
    <source>
        <dbReference type="Google" id="ProtNLM"/>
    </source>
</evidence>
<dbReference type="Pfam" id="PF08238">
    <property type="entry name" value="Sel1"/>
    <property type="match status" value="7"/>
</dbReference>
<dbReference type="Gene3D" id="1.25.40.10">
    <property type="entry name" value="Tetratricopeptide repeat domain"/>
    <property type="match status" value="2"/>
</dbReference>
<accession>A0A397SAG3</accession>
<proteinExistence type="inferred from homology"/>
<dbReference type="OrthoDB" id="2418412at2759"/>
<evidence type="ECO:0000256" key="1">
    <source>
        <dbReference type="ARBA" id="ARBA00038101"/>
    </source>
</evidence>
<comment type="caution">
    <text evidence="2">The sequence shown here is derived from an EMBL/GenBank/DDBJ whole genome shotgun (WGS) entry which is preliminary data.</text>
</comment>
<dbReference type="PANTHER" id="PTHR11102:SF160">
    <property type="entry name" value="ERAD-ASSOCIATED E3 UBIQUITIN-PROTEIN LIGASE COMPONENT HRD3"/>
    <property type="match status" value="1"/>
</dbReference>
<evidence type="ECO:0000313" key="3">
    <source>
        <dbReference type="Proteomes" id="UP000265703"/>
    </source>
</evidence>
<dbReference type="InterPro" id="IPR050767">
    <property type="entry name" value="Sel1_AlgK"/>
</dbReference>
<dbReference type="STRING" id="658196.A0A397SAG3"/>
<evidence type="ECO:0000313" key="2">
    <source>
        <dbReference type="EMBL" id="RIA81849.1"/>
    </source>
</evidence>